<evidence type="ECO:0000313" key="1">
    <source>
        <dbReference type="EMBL" id="KZU92179.1"/>
    </source>
</evidence>
<dbReference type="GO" id="GO:0042262">
    <property type="term" value="P:DNA protection"/>
    <property type="evidence" value="ECO:0007669"/>
    <property type="project" value="InterPro"/>
</dbReference>
<reference evidence="1 2" key="1">
    <citation type="submission" date="2016-03" db="EMBL/GenBank/DDBJ databases">
        <title>Comparative genomics of 54 Lactobacillus plantarum strains reveals genomic uncoupling from niche constraints.</title>
        <authorList>
            <person name="Martino M.E."/>
        </authorList>
    </citation>
    <scope>NUCLEOTIDE SEQUENCE [LARGE SCALE GENOMIC DNA]</scope>
    <source>
        <strain evidence="1 2">19.1</strain>
    </source>
</reference>
<accession>A0A162EXR0</accession>
<gene>
    <name evidence="1" type="ORF">Lp19_3465</name>
</gene>
<sequence length="177" mass="20323">MINELLKEELKTVNDREQEGFQINSLQSADWAMRKLQAIEKHDQEVQEAAQADIDQTIAWRDRKLTENESSREYFHGLLKDYLYRGRQHDSKFKIDTPHGKVTTRKTPSGLNYDEATVLKSLRDQGIKELIKTKETIKKTDLKKSGTIINGKFVLEDGQIVDGVTEKPASESVKFSL</sequence>
<dbReference type="AlphaFoldDB" id="A0A162EXR0"/>
<dbReference type="Pfam" id="PF07352">
    <property type="entry name" value="Phage_Mu_Gam"/>
    <property type="match status" value="1"/>
</dbReference>
<dbReference type="InterPro" id="IPR009951">
    <property type="entry name" value="Host-nuc_inhib_Gam"/>
</dbReference>
<dbReference type="EMBL" id="LUXM01000040">
    <property type="protein sequence ID" value="KZU92179.1"/>
    <property type="molecule type" value="Genomic_DNA"/>
</dbReference>
<dbReference type="GO" id="GO:0003690">
    <property type="term" value="F:double-stranded DNA binding"/>
    <property type="evidence" value="ECO:0007669"/>
    <property type="project" value="InterPro"/>
</dbReference>
<name>A0A162EXR0_LACPN</name>
<dbReference type="PATRIC" id="fig|1590.201.peg.3401"/>
<protein>
    <submittedName>
        <fullName evidence="1">Phage protein</fullName>
    </submittedName>
</protein>
<organism evidence="1 2">
    <name type="scientific">Lactiplantibacillus plantarum</name>
    <name type="common">Lactobacillus plantarum</name>
    <dbReference type="NCBI Taxonomy" id="1590"/>
    <lineage>
        <taxon>Bacteria</taxon>
        <taxon>Bacillati</taxon>
        <taxon>Bacillota</taxon>
        <taxon>Bacilli</taxon>
        <taxon>Lactobacillales</taxon>
        <taxon>Lactobacillaceae</taxon>
        <taxon>Lactiplantibacillus</taxon>
    </lineage>
</organism>
<comment type="caution">
    <text evidence="1">The sequence shown here is derived from an EMBL/GenBank/DDBJ whole genome shotgun (WGS) entry which is preliminary data.</text>
</comment>
<proteinExistence type="predicted"/>
<dbReference type="Proteomes" id="UP000076882">
    <property type="component" value="Unassembled WGS sequence"/>
</dbReference>
<evidence type="ECO:0000313" key="2">
    <source>
        <dbReference type="Proteomes" id="UP000076882"/>
    </source>
</evidence>
<dbReference type="SUPFAM" id="SSF161266">
    <property type="entry name" value="Gam-like"/>
    <property type="match status" value="1"/>
</dbReference>